<name>X1JFC4_9ZZZZ</name>
<gene>
    <name evidence="1" type="ORF">S03H2_72787</name>
</gene>
<feature type="non-terminal residue" evidence="1">
    <location>
        <position position="45"/>
    </location>
</feature>
<proteinExistence type="predicted"/>
<reference evidence="1" key="1">
    <citation type="journal article" date="2014" name="Front. Microbiol.">
        <title>High frequency of phylogenetically diverse reductive dehalogenase-homologous genes in deep subseafloor sedimentary metagenomes.</title>
        <authorList>
            <person name="Kawai M."/>
            <person name="Futagami T."/>
            <person name="Toyoda A."/>
            <person name="Takaki Y."/>
            <person name="Nishi S."/>
            <person name="Hori S."/>
            <person name="Arai W."/>
            <person name="Tsubouchi T."/>
            <person name="Morono Y."/>
            <person name="Uchiyama I."/>
            <person name="Ito T."/>
            <person name="Fujiyama A."/>
            <person name="Inagaki F."/>
            <person name="Takami H."/>
        </authorList>
    </citation>
    <scope>NUCLEOTIDE SEQUENCE</scope>
    <source>
        <strain evidence="1">Expedition CK06-06</strain>
    </source>
</reference>
<dbReference type="AlphaFoldDB" id="X1JFC4"/>
<evidence type="ECO:0000313" key="1">
    <source>
        <dbReference type="EMBL" id="GAH93416.1"/>
    </source>
</evidence>
<feature type="non-terminal residue" evidence="1">
    <location>
        <position position="1"/>
    </location>
</feature>
<dbReference type="Gene3D" id="3.40.1160.10">
    <property type="entry name" value="Acetylglutamate kinase-like"/>
    <property type="match status" value="1"/>
</dbReference>
<sequence length="45" mass="5090">ISEISNLQFLKLGGSLITDKTRSHTARMDVITRLAEEIARAYKKN</sequence>
<comment type="caution">
    <text evidence="1">The sequence shown here is derived from an EMBL/GenBank/DDBJ whole genome shotgun (WGS) entry which is preliminary data.</text>
</comment>
<protein>
    <recommendedName>
        <fullName evidence="2">Aspartate/glutamate/uridylate kinase domain-containing protein</fullName>
    </recommendedName>
</protein>
<dbReference type="EMBL" id="BARU01049450">
    <property type="protein sequence ID" value="GAH93416.1"/>
    <property type="molecule type" value="Genomic_DNA"/>
</dbReference>
<dbReference type="InterPro" id="IPR036393">
    <property type="entry name" value="AceGlu_kinase-like_sf"/>
</dbReference>
<organism evidence="1">
    <name type="scientific">marine sediment metagenome</name>
    <dbReference type="NCBI Taxonomy" id="412755"/>
    <lineage>
        <taxon>unclassified sequences</taxon>
        <taxon>metagenomes</taxon>
        <taxon>ecological metagenomes</taxon>
    </lineage>
</organism>
<evidence type="ECO:0008006" key="2">
    <source>
        <dbReference type="Google" id="ProtNLM"/>
    </source>
</evidence>
<accession>X1JFC4</accession>